<dbReference type="CDD" id="cd05283">
    <property type="entry name" value="CAD1"/>
    <property type="match status" value="1"/>
</dbReference>
<protein>
    <submittedName>
        <fullName evidence="7">Uncharacterized zinc-type alcohol dehydrogenase-like protein</fullName>
    </submittedName>
</protein>
<accession>A0A1G6XCH7</accession>
<dbReference type="SMART" id="SM00829">
    <property type="entry name" value="PKS_ER"/>
    <property type="match status" value="1"/>
</dbReference>
<evidence type="ECO:0000256" key="1">
    <source>
        <dbReference type="ARBA" id="ARBA00001947"/>
    </source>
</evidence>
<dbReference type="Pfam" id="PF08240">
    <property type="entry name" value="ADH_N"/>
    <property type="match status" value="1"/>
</dbReference>
<keyword evidence="2 5" id="KW-0479">Metal-binding</keyword>
<evidence type="ECO:0000256" key="5">
    <source>
        <dbReference type="RuleBase" id="RU361277"/>
    </source>
</evidence>
<evidence type="ECO:0000256" key="2">
    <source>
        <dbReference type="ARBA" id="ARBA00022723"/>
    </source>
</evidence>
<dbReference type="InterPro" id="IPR011032">
    <property type="entry name" value="GroES-like_sf"/>
</dbReference>
<dbReference type="InterPro" id="IPR047109">
    <property type="entry name" value="CAD-like"/>
</dbReference>
<dbReference type="InterPro" id="IPR013149">
    <property type="entry name" value="ADH-like_C"/>
</dbReference>
<keyword evidence="8" id="KW-1185">Reference proteome</keyword>
<dbReference type="PROSITE" id="PS00059">
    <property type="entry name" value="ADH_ZINC"/>
    <property type="match status" value="1"/>
</dbReference>
<dbReference type="FunFam" id="3.40.50.720:FF:000022">
    <property type="entry name" value="Cinnamyl alcohol dehydrogenase"/>
    <property type="match status" value="1"/>
</dbReference>
<dbReference type="InterPro" id="IPR020843">
    <property type="entry name" value="ER"/>
</dbReference>
<dbReference type="OrthoDB" id="9771084at2"/>
<evidence type="ECO:0000259" key="6">
    <source>
        <dbReference type="SMART" id="SM00829"/>
    </source>
</evidence>
<proteinExistence type="inferred from homology"/>
<dbReference type="Proteomes" id="UP000199603">
    <property type="component" value="Unassembled WGS sequence"/>
</dbReference>
<dbReference type="STRING" id="265719.SAMN04488509_106163"/>
<evidence type="ECO:0000256" key="3">
    <source>
        <dbReference type="ARBA" id="ARBA00022833"/>
    </source>
</evidence>
<dbReference type="Pfam" id="PF00107">
    <property type="entry name" value="ADH_zinc_N"/>
    <property type="match status" value="1"/>
</dbReference>
<name>A0A1G6XCH7_9GAMM</name>
<organism evidence="7 8">
    <name type="scientific">Aquimonas voraii</name>
    <dbReference type="NCBI Taxonomy" id="265719"/>
    <lineage>
        <taxon>Bacteria</taxon>
        <taxon>Pseudomonadati</taxon>
        <taxon>Pseudomonadota</taxon>
        <taxon>Gammaproteobacteria</taxon>
        <taxon>Lysobacterales</taxon>
        <taxon>Lysobacteraceae</taxon>
        <taxon>Aquimonas</taxon>
    </lineage>
</organism>
<dbReference type="InterPro" id="IPR036291">
    <property type="entry name" value="NAD(P)-bd_dom_sf"/>
</dbReference>
<dbReference type="SUPFAM" id="SSF51735">
    <property type="entry name" value="NAD(P)-binding Rossmann-fold domains"/>
    <property type="match status" value="1"/>
</dbReference>
<evidence type="ECO:0000313" key="8">
    <source>
        <dbReference type="Proteomes" id="UP000199603"/>
    </source>
</evidence>
<dbReference type="AlphaFoldDB" id="A0A1G6XCH7"/>
<dbReference type="GO" id="GO:0008270">
    <property type="term" value="F:zinc ion binding"/>
    <property type="evidence" value="ECO:0007669"/>
    <property type="project" value="InterPro"/>
</dbReference>
<dbReference type="PANTHER" id="PTHR42683">
    <property type="entry name" value="ALDEHYDE REDUCTASE"/>
    <property type="match status" value="1"/>
</dbReference>
<dbReference type="EMBL" id="FNAG01000006">
    <property type="protein sequence ID" value="SDD75858.1"/>
    <property type="molecule type" value="Genomic_DNA"/>
</dbReference>
<dbReference type="InterPro" id="IPR013154">
    <property type="entry name" value="ADH-like_N"/>
</dbReference>
<dbReference type="SUPFAM" id="SSF50129">
    <property type="entry name" value="GroES-like"/>
    <property type="match status" value="1"/>
</dbReference>
<dbReference type="InterPro" id="IPR002328">
    <property type="entry name" value="ADH_Zn_CS"/>
</dbReference>
<keyword evidence="4" id="KW-0560">Oxidoreductase</keyword>
<dbReference type="Gene3D" id="3.90.180.10">
    <property type="entry name" value="Medium-chain alcohol dehydrogenases, catalytic domain"/>
    <property type="match status" value="1"/>
</dbReference>
<evidence type="ECO:0000256" key="4">
    <source>
        <dbReference type="ARBA" id="ARBA00023002"/>
    </source>
</evidence>
<comment type="similarity">
    <text evidence="5">Belongs to the zinc-containing alcohol dehydrogenase family.</text>
</comment>
<dbReference type="GO" id="GO:0008106">
    <property type="term" value="F:alcohol dehydrogenase (NADP+) activity"/>
    <property type="evidence" value="ECO:0007669"/>
    <property type="project" value="UniProtKB-ARBA"/>
</dbReference>
<dbReference type="Gene3D" id="3.40.50.720">
    <property type="entry name" value="NAD(P)-binding Rossmann-like Domain"/>
    <property type="match status" value="1"/>
</dbReference>
<feature type="domain" description="Enoyl reductase (ER)" evidence="6">
    <location>
        <begin position="9"/>
        <end position="343"/>
    </location>
</feature>
<keyword evidence="3 5" id="KW-0862">Zinc</keyword>
<dbReference type="RefSeq" id="WP_091242893.1">
    <property type="nucleotide sequence ID" value="NZ_FNAG01000006.1"/>
</dbReference>
<sequence>MPHPTLSYAAPSAKAPLAPFKLDRREVGPTDVLIEIAYCGVCHSDLHQAREDWGPALFPMVPGHEIVGHVSAVGAKVEKYKVGDRVGVGCMVDSCRTCEQCSAGEEQFCDRGASMTYNGFEQDGKTMTFGGYSQRITVDQAFVVRVPEALPLDRAAPLLCAGITTYSPLKRFGAGPGKRVGVMGLGGLGHVGVRIARAMGAEVTVISTSERKRADAAELGAHDFLVSTDAKAMKAAAGRFDLILDTVSAPHDLNAGLNLLRTDGTLVLVGVPEEALPVQPFALIGRRRRLAGSLIGGIAETQEMLDFCARHGVLADIETVAMADINQAWERLLKNDVRYRFVIDMATLQAA</sequence>
<comment type="cofactor">
    <cofactor evidence="1 5">
        <name>Zn(2+)</name>
        <dbReference type="ChEBI" id="CHEBI:29105"/>
    </cofactor>
</comment>
<gene>
    <name evidence="7" type="ORF">SAMN04488509_106163</name>
</gene>
<evidence type="ECO:0000313" key="7">
    <source>
        <dbReference type="EMBL" id="SDD75858.1"/>
    </source>
</evidence>
<reference evidence="7 8" key="1">
    <citation type="submission" date="2016-10" db="EMBL/GenBank/DDBJ databases">
        <authorList>
            <person name="de Groot N.N."/>
        </authorList>
    </citation>
    <scope>NUCLEOTIDE SEQUENCE [LARGE SCALE GENOMIC DNA]</scope>
    <source>
        <strain evidence="7 8">DSM 16957</strain>
    </source>
</reference>